<comment type="similarity">
    <text evidence="1">Belongs to the peptidase S13 family.</text>
</comment>
<accession>A0A1L7CUP8</accession>
<dbReference type="NCBIfam" id="TIGR00666">
    <property type="entry name" value="PBP4"/>
    <property type="match status" value="1"/>
</dbReference>
<evidence type="ECO:0000256" key="1">
    <source>
        <dbReference type="ARBA" id="ARBA00006096"/>
    </source>
</evidence>
<proteinExistence type="inferred from homology"/>
<dbReference type="AlphaFoldDB" id="A0A1L7CUP8"/>
<dbReference type="GO" id="GO:0006508">
    <property type="term" value="P:proteolysis"/>
    <property type="evidence" value="ECO:0007669"/>
    <property type="project" value="InterPro"/>
</dbReference>
<protein>
    <submittedName>
        <fullName evidence="3">D-alanyl-D-alanine carboxypeptidase</fullName>
    </submittedName>
</protein>
<evidence type="ECO:0000256" key="2">
    <source>
        <dbReference type="ARBA" id="ARBA00022801"/>
    </source>
</evidence>
<dbReference type="Gene3D" id="3.40.710.10">
    <property type="entry name" value="DD-peptidase/beta-lactamase superfamily"/>
    <property type="match status" value="2"/>
</dbReference>
<gene>
    <name evidence="3" type="ORF">CFRA_10365</name>
</gene>
<dbReference type="KEGG" id="cfk:CFRA_10365"/>
<reference evidence="3 4" key="1">
    <citation type="submission" date="2014-08" db="EMBL/GenBank/DDBJ databases">
        <title>Complete genome sequence of Corynebacterium frankenforstense ST18(T) (=DSM 45800(T)), isolated from raw cow milk.</title>
        <authorList>
            <person name="Ruckert C."/>
            <person name="Albersmeier A."/>
            <person name="Winkler A."/>
            <person name="Lipski A."/>
            <person name="Kalinowski J."/>
        </authorList>
    </citation>
    <scope>NUCLEOTIDE SEQUENCE [LARGE SCALE GENOMIC DNA]</scope>
    <source>
        <strain evidence="3 4">ST18</strain>
    </source>
</reference>
<dbReference type="Proteomes" id="UP000185434">
    <property type="component" value="Chromosome"/>
</dbReference>
<keyword evidence="3" id="KW-0121">Carboxypeptidase</keyword>
<dbReference type="RefSeq" id="WP_075664558.1">
    <property type="nucleotide sequence ID" value="NZ_CP009247.1"/>
</dbReference>
<evidence type="ECO:0000313" key="3">
    <source>
        <dbReference type="EMBL" id="APT89562.1"/>
    </source>
</evidence>
<dbReference type="GO" id="GO:0004185">
    <property type="term" value="F:serine-type carboxypeptidase activity"/>
    <property type="evidence" value="ECO:0007669"/>
    <property type="project" value="InterPro"/>
</dbReference>
<sequence length="434" mass="44687">MKSQKAWWITAAAATAILVGGVAAAGVAYDRAYGDLEHEPAFELAEPEELMEPVDPVALDQAARDRLAAGLQGVAGDAELGRFGAIVTDAASGETVWSVEPDTALRPASSTKVLTAAAAVAELGAEDRITTAVYRGDNPGQIVLKATGDVWLNADSLDELAAAVRASGTPVEEVAVDVSAWSGERILAGWDPVDVDAGFVAPLDPVMINGARIDATEGDVPRSHTPAADVAAALAARLDAQPAAEPTAATVPAGAEKIAEVDSPTLGERIDAMMLDSDNVMAEAIGREVALARGETGDAAGATKATLDVLAERGFDTTGTDIHDNSGLSVDNRITPRLLDQVLHYAATDTELRPLLTALPVGGASGTLAERYGDLPGRGWVRAKTGTLDQTSALAGVVTSENGHQFTFAFISNDVDVLAARAGADRLASLLREA</sequence>
<dbReference type="InterPro" id="IPR012338">
    <property type="entry name" value="Beta-lactam/transpept-like"/>
</dbReference>
<dbReference type="STRING" id="1437875.CFRA_10365"/>
<evidence type="ECO:0000313" key="4">
    <source>
        <dbReference type="Proteomes" id="UP000185434"/>
    </source>
</evidence>
<keyword evidence="4" id="KW-1185">Reference proteome</keyword>
<dbReference type="SUPFAM" id="SSF56601">
    <property type="entry name" value="beta-lactamase/transpeptidase-like"/>
    <property type="match status" value="1"/>
</dbReference>
<dbReference type="PANTHER" id="PTHR30023">
    <property type="entry name" value="D-ALANYL-D-ALANINE CARBOXYPEPTIDASE"/>
    <property type="match status" value="1"/>
</dbReference>
<dbReference type="PRINTS" id="PR00922">
    <property type="entry name" value="DADACBPTASE3"/>
</dbReference>
<name>A0A1L7CUP8_9CORY</name>
<dbReference type="EMBL" id="CP009247">
    <property type="protein sequence ID" value="APT89562.1"/>
    <property type="molecule type" value="Genomic_DNA"/>
</dbReference>
<keyword evidence="2" id="KW-0378">Hydrolase</keyword>
<dbReference type="GO" id="GO:0000270">
    <property type="term" value="P:peptidoglycan metabolic process"/>
    <property type="evidence" value="ECO:0007669"/>
    <property type="project" value="TreeGrafter"/>
</dbReference>
<dbReference type="InterPro" id="IPR000667">
    <property type="entry name" value="Peptidase_S13"/>
</dbReference>
<dbReference type="PANTHER" id="PTHR30023:SF0">
    <property type="entry name" value="PENICILLIN-SENSITIVE CARBOXYPEPTIDASE A"/>
    <property type="match status" value="1"/>
</dbReference>
<dbReference type="Pfam" id="PF02113">
    <property type="entry name" value="Peptidase_S13"/>
    <property type="match status" value="2"/>
</dbReference>
<organism evidence="3 4">
    <name type="scientific">Corynebacterium frankenforstense DSM 45800</name>
    <dbReference type="NCBI Taxonomy" id="1437875"/>
    <lineage>
        <taxon>Bacteria</taxon>
        <taxon>Bacillati</taxon>
        <taxon>Actinomycetota</taxon>
        <taxon>Actinomycetes</taxon>
        <taxon>Mycobacteriales</taxon>
        <taxon>Corynebacteriaceae</taxon>
        <taxon>Corynebacterium</taxon>
    </lineage>
</organism>
<keyword evidence="3" id="KW-0645">Protease</keyword>